<gene>
    <name evidence="1" type="ORF">KILIM_044_00380</name>
</gene>
<proteinExistence type="predicted"/>
<comment type="caution">
    <text evidence="1">The sequence shown here is derived from an EMBL/GenBank/DDBJ whole genome shotgun (WGS) entry which is preliminary data.</text>
</comment>
<accession>K6XCV7</accession>
<dbReference type="EMBL" id="BAHD01000044">
    <property type="protein sequence ID" value="GAB96649.1"/>
    <property type="molecule type" value="Genomic_DNA"/>
</dbReference>
<name>K6XCV7_9MICO</name>
<organism evidence="1 2">
    <name type="scientific">Kineosphaera limosa NBRC 100340</name>
    <dbReference type="NCBI Taxonomy" id="1184609"/>
    <lineage>
        <taxon>Bacteria</taxon>
        <taxon>Bacillati</taxon>
        <taxon>Actinomycetota</taxon>
        <taxon>Actinomycetes</taxon>
        <taxon>Micrococcales</taxon>
        <taxon>Dermatophilaceae</taxon>
        <taxon>Kineosphaera</taxon>
    </lineage>
</organism>
<evidence type="ECO:0000313" key="1">
    <source>
        <dbReference type="EMBL" id="GAB96649.1"/>
    </source>
</evidence>
<sequence length="110" mass="12214">MHWDHSTVISRTVSILLAEDELPSQAFSPAAAAVLDSTYGITNPDLLAHLLPTARATYQALRGLPHDKHIVDPLVHRQIRHTLALDTEDLSRRGHITWELDGDHRAATRG</sequence>
<dbReference type="OrthoDB" id="5146643at2"/>
<dbReference type="STRING" id="1184609.KILIM_044_00380"/>
<dbReference type="Proteomes" id="UP000008366">
    <property type="component" value="Unassembled WGS sequence"/>
</dbReference>
<reference evidence="1 2" key="1">
    <citation type="submission" date="2012-08" db="EMBL/GenBank/DDBJ databases">
        <title>Whole genome shotgun sequence of Kineosphaera limosa NBRC 100340.</title>
        <authorList>
            <person name="Yoshida I."/>
            <person name="Isaki S."/>
            <person name="Hosoyama A."/>
            <person name="Tsuchikane K."/>
            <person name="Katsumata H."/>
            <person name="Ando Y."/>
            <person name="Ohji S."/>
            <person name="Hamada M."/>
            <person name="Tamura T."/>
            <person name="Yamazoe A."/>
            <person name="Yamazaki S."/>
            <person name="Fujita N."/>
        </authorList>
    </citation>
    <scope>NUCLEOTIDE SEQUENCE [LARGE SCALE GENOMIC DNA]</scope>
    <source>
        <strain evidence="1 2">NBRC 100340</strain>
    </source>
</reference>
<dbReference type="eggNOG" id="ENOG5033WT9">
    <property type="taxonomic scope" value="Bacteria"/>
</dbReference>
<keyword evidence="2" id="KW-1185">Reference proteome</keyword>
<dbReference type="AlphaFoldDB" id="K6XCV7"/>
<evidence type="ECO:0000313" key="2">
    <source>
        <dbReference type="Proteomes" id="UP000008366"/>
    </source>
</evidence>
<protein>
    <submittedName>
        <fullName evidence="1">Uncharacterized protein</fullName>
    </submittedName>
</protein>